<feature type="transmembrane region" description="Helical" evidence="1">
    <location>
        <begin position="39"/>
        <end position="61"/>
    </location>
</feature>
<organism evidence="2">
    <name type="scientific">hydrothermal vent metagenome</name>
    <dbReference type="NCBI Taxonomy" id="652676"/>
    <lineage>
        <taxon>unclassified sequences</taxon>
        <taxon>metagenomes</taxon>
        <taxon>ecological metagenomes</taxon>
    </lineage>
</organism>
<sequence length="85" mass="9121">MTQVVIVLIIIAILVALGFGLIGMVKGGKEGSDKMFKSLVTRVSLSVFLFLLVLFAGYMGWIKPNAVMIDAPVTQAPTVQTPVQK</sequence>
<accession>A0A1W1DMR0</accession>
<name>A0A1W1DMR0_9ZZZZ</name>
<reference evidence="2" key="1">
    <citation type="submission" date="2016-10" db="EMBL/GenBank/DDBJ databases">
        <authorList>
            <person name="de Groot N.N."/>
        </authorList>
    </citation>
    <scope>NUCLEOTIDE SEQUENCE</scope>
</reference>
<keyword evidence="1" id="KW-0472">Membrane</keyword>
<gene>
    <name evidence="2" type="ORF">MNB_SUP05-6-405</name>
</gene>
<feature type="transmembrane region" description="Helical" evidence="1">
    <location>
        <begin position="6"/>
        <end position="27"/>
    </location>
</feature>
<dbReference type="NCBIfam" id="NF033233">
    <property type="entry name" value="twin_helix"/>
    <property type="match status" value="1"/>
</dbReference>
<dbReference type="InterPro" id="IPR021313">
    <property type="entry name" value="DUF2909"/>
</dbReference>
<evidence type="ECO:0000256" key="1">
    <source>
        <dbReference type="SAM" id="Phobius"/>
    </source>
</evidence>
<proteinExistence type="predicted"/>
<keyword evidence="1" id="KW-1133">Transmembrane helix</keyword>
<protein>
    <recommendedName>
        <fullName evidence="3">HIG1 domain-containing protein</fullName>
    </recommendedName>
</protein>
<keyword evidence="1" id="KW-0812">Transmembrane</keyword>
<dbReference type="EMBL" id="FPHV01000202">
    <property type="protein sequence ID" value="SFV82588.1"/>
    <property type="molecule type" value="Genomic_DNA"/>
</dbReference>
<evidence type="ECO:0000313" key="2">
    <source>
        <dbReference type="EMBL" id="SFV82588.1"/>
    </source>
</evidence>
<dbReference type="AlphaFoldDB" id="A0A1W1DMR0"/>
<evidence type="ECO:0008006" key="3">
    <source>
        <dbReference type="Google" id="ProtNLM"/>
    </source>
</evidence>
<dbReference type="Pfam" id="PF11137">
    <property type="entry name" value="DUF2909"/>
    <property type="match status" value="1"/>
</dbReference>